<dbReference type="InterPro" id="IPR001421">
    <property type="entry name" value="ATP8_metazoa"/>
</dbReference>
<dbReference type="EMBL" id="OL944352">
    <property type="protein sequence ID" value="WMW30185.1"/>
    <property type="molecule type" value="Genomic_DNA"/>
</dbReference>
<evidence type="ECO:0000256" key="13">
    <source>
        <dbReference type="SAM" id="Phobius"/>
    </source>
</evidence>
<geneLocation type="mitochondrion" evidence="14"/>
<evidence type="ECO:0000256" key="2">
    <source>
        <dbReference type="ARBA" id="ARBA00008892"/>
    </source>
</evidence>
<comment type="similarity">
    <text evidence="2 12">Belongs to the ATPase protein 8 family.</text>
</comment>
<gene>
    <name evidence="14" type="primary">ATP8</name>
</gene>
<dbReference type="Pfam" id="PF00895">
    <property type="entry name" value="ATP-synt_8"/>
    <property type="match status" value="1"/>
</dbReference>
<dbReference type="GO" id="GO:0031966">
    <property type="term" value="C:mitochondrial membrane"/>
    <property type="evidence" value="ECO:0007669"/>
    <property type="project" value="UniProtKB-SubCell"/>
</dbReference>
<evidence type="ECO:0000256" key="4">
    <source>
        <dbReference type="ARBA" id="ARBA00022448"/>
    </source>
</evidence>
<dbReference type="CTD" id="4509"/>
<evidence type="ECO:0000256" key="8">
    <source>
        <dbReference type="ARBA" id="ARBA00022989"/>
    </source>
</evidence>
<reference evidence="14" key="1">
    <citation type="submission" date="2021-12" db="EMBL/GenBank/DDBJ databases">
        <title>Mitogenomic phylogeny of Eastern Asian Dorcus stag beetles (Coleoptera: Lucanidae) with emphasis on the generic revision.</title>
        <authorList>
            <person name="Xu M."/>
        </authorList>
    </citation>
    <scope>NUCLEOTIDE SEQUENCE</scope>
</reference>
<evidence type="ECO:0000256" key="12">
    <source>
        <dbReference type="RuleBase" id="RU003661"/>
    </source>
</evidence>
<evidence type="ECO:0000313" key="14">
    <source>
        <dbReference type="EMBL" id="WMW30185.1"/>
    </source>
</evidence>
<keyword evidence="4 12" id="KW-0813">Transport</keyword>
<accession>A0AA51UNK9</accession>
<name>A0AA51UNK9_9SCAR</name>
<evidence type="ECO:0000256" key="7">
    <source>
        <dbReference type="ARBA" id="ARBA00022781"/>
    </source>
</evidence>
<comment type="subunit">
    <text evidence="3">F-type ATPases have 2 components, CF(1) - the catalytic core - and CF(0) - the membrane proton channel.</text>
</comment>
<evidence type="ECO:0000256" key="10">
    <source>
        <dbReference type="ARBA" id="ARBA00023128"/>
    </source>
</evidence>
<protein>
    <recommendedName>
        <fullName evidence="12">ATP synthase complex subunit 8</fullName>
    </recommendedName>
</protein>
<keyword evidence="9 12" id="KW-0406">Ion transport</keyword>
<evidence type="ECO:0000256" key="5">
    <source>
        <dbReference type="ARBA" id="ARBA00022547"/>
    </source>
</evidence>
<keyword evidence="5 12" id="KW-0138">CF(0)</keyword>
<keyword evidence="8 13" id="KW-1133">Transmembrane helix</keyword>
<dbReference type="GeneID" id="84886290"/>
<dbReference type="GO" id="GO:0015078">
    <property type="term" value="F:proton transmembrane transporter activity"/>
    <property type="evidence" value="ECO:0007669"/>
    <property type="project" value="InterPro"/>
</dbReference>
<dbReference type="AlphaFoldDB" id="A0AA51UNK9"/>
<keyword evidence="6 12" id="KW-0812">Transmembrane</keyword>
<keyword evidence="10 12" id="KW-0496">Mitochondrion</keyword>
<dbReference type="RefSeq" id="YP_010954800.1">
    <property type="nucleotide sequence ID" value="NC_082956.1"/>
</dbReference>
<keyword evidence="7 12" id="KW-0375">Hydrogen ion transport</keyword>
<keyword evidence="11 13" id="KW-0472">Membrane</keyword>
<comment type="subcellular location">
    <subcellularLocation>
        <location evidence="1 12">Mitochondrion membrane</location>
        <topology evidence="1 12">Single-pass membrane protein</topology>
    </subcellularLocation>
</comment>
<evidence type="ECO:0000256" key="11">
    <source>
        <dbReference type="ARBA" id="ARBA00023136"/>
    </source>
</evidence>
<sequence>MPQMAPLSWLTLMLMFSTIMILISIINYSTFSQSPKSLSYKKIHSLKIWKW</sequence>
<evidence type="ECO:0000256" key="9">
    <source>
        <dbReference type="ARBA" id="ARBA00023065"/>
    </source>
</evidence>
<evidence type="ECO:0000256" key="1">
    <source>
        <dbReference type="ARBA" id="ARBA00004304"/>
    </source>
</evidence>
<evidence type="ECO:0000256" key="6">
    <source>
        <dbReference type="ARBA" id="ARBA00022692"/>
    </source>
</evidence>
<feature type="transmembrane region" description="Helical" evidence="13">
    <location>
        <begin position="6"/>
        <end position="28"/>
    </location>
</feature>
<evidence type="ECO:0000256" key="3">
    <source>
        <dbReference type="ARBA" id="ARBA00011291"/>
    </source>
</evidence>
<dbReference type="GO" id="GO:0045259">
    <property type="term" value="C:proton-transporting ATP synthase complex"/>
    <property type="evidence" value="ECO:0007669"/>
    <property type="project" value="UniProtKB-KW"/>
</dbReference>
<proteinExistence type="inferred from homology"/>
<dbReference type="GO" id="GO:0015986">
    <property type="term" value="P:proton motive force-driven ATP synthesis"/>
    <property type="evidence" value="ECO:0007669"/>
    <property type="project" value="InterPro"/>
</dbReference>
<organism evidence="14">
    <name type="scientific">Hemisodorcus donckieri</name>
    <dbReference type="NCBI Taxonomy" id="617865"/>
    <lineage>
        <taxon>Eukaryota</taxon>
        <taxon>Metazoa</taxon>
        <taxon>Ecdysozoa</taxon>
        <taxon>Arthropoda</taxon>
        <taxon>Hexapoda</taxon>
        <taxon>Insecta</taxon>
        <taxon>Pterygota</taxon>
        <taxon>Neoptera</taxon>
        <taxon>Endopterygota</taxon>
        <taxon>Coleoptera</taxon>
        <taxon>Polyphaga</taxon>
        <taxon>Scarabaeiformia</taxon>
        <taxon>Lucanidae</taxon>
        <taxon>Lucaninae</taxon>
        <taxon>Hemisodorcus</taxon>
    </lineage>
</organism>